<name>A0A9Q4B480_SALAG</name>
<dbReference type="Gene3D" id="3.30.70.360">
    <property type="match status" value="1"/>
</dbReference>
<dbReference type="NCBIfam" id="TIGR01891">
    <property type="entry name" value="amidohydrolases"/>
    <property type="match status" value="1"/>
</dbReference>
<dbReference type="CDD" id="cd05673">
    <property type="entry name" value="M20_Acy1L2_AbgB"/>
    <property type="match status" value="1"/>
</dbReference>
<dbReference type="Proteomes" id="UP001057753">
    <property type="component" value="Unassembled WGS sequence"/>
</dbReference>
<dbReference type="SUPFAM" id="SSF53187">
    <property type="entry name" value="Zn-dependent exopeptidases"/>
    <property type="match status" value="1"/>
</dbReference>
<dbReference type="Gene3D" id="3.40.630.10">
    <property type="entry name" value="Zn peptidases"/>
    <property type="match status" value="2"/>
</dbReference>
<dbReference type="RefSeq" id="WP_257822484.1">
    <property type="nucleotide sequence ID" value="NZ_JABXYM010000001.1"/>
</dbReference>
<proteinExistence type="predicted"/>
<gene>
    <name evidence="2" type="ORF">HXA33_16330</name>
</gene>
<dbReference type="Pfam" id="PF07687">
    <property type="entry name" value="M20_dimer"/>
    <property type="match status" value="1"/>
</dbReference>
<evidence type="ECO:0000313" key="3">
    <source>
        <dbReference type="Proteomes" id="UP001057753"/>
    </source>
</evidence>
<evidence type="ECO:0000259" key="1">
    <source>
        <dbReference type="Pfam" id="PF07687"/>
    </source>
</evidence>
<dbReference type="InterPro" id="IPR036264">
    <property type="entry name" value="Bact_exopeptidase_dim_dom"/>
</dbReference>
<dbReference type="InterPro" id="IPR052030">
    <property type="entry name" value="Peptidase_M20/M20A_hydrolases"/>
</dbReference>
<dbReference type="EMBL" id="JABXYM010000001">
    <property type="protein sequence ID" value="MCR6098108.1"/>
    <property type="molecule type" value="Genomic_DNA"/>
</dbReference>
<dbReference type="SUPFAM" id="SSF55031">
    <property type="entry name" value="Bacterial exopeptidase dimerisation domain"/>
    <property type="match status" value="1"/>
</dbReference>
<dbReference type="GO" id="GO:0046657">
    <property type="term" value="P:folic acid catabolic process"/>
    <property type="evidence" value="ECO:0007669"/>
    <property type="project" value="TreeGrafter"/>
</dbReference>
<dbReference type="PANTHER" id="PTHR30575">
    <property type="entry name" value="PEPTIDASE M20"/>
    <property type="match status" value="1"/>
</dbReference>
<dbReference type="GO" id="GO:0016805">
    <property type="term" value="F:dipeptidase activity"/>
    <property type="evidence" value="ECO:0007669"/>
    <property type="project" value="TreeGrafter"/>
</dbReference>
<dbReference type="FunFam" id="3.30.70.360:FF:000004">
    <property type="entry name" value="Peptidase M20 domain-containing protein 2"/>
    <property type="match status" value="1"/>
</dbReference>
<comment type="caution">
    <text evidence="2">The sequence shown here is derived from an EMBL/GenBank/DDBJ whole genome shotgun (WGS) entry which is preliminary data.</text>
</comment>
<dbReference type="InterPro" id="IPR017439">
    <property type="entry name" value="Amidohydrolase"/>
</dbReference>
<dbReference type="GO" id="GO:0071713">
    <property type="term" value="F:para-aminobenzoyl-glutamate hydrolase activity"/>
    <property type="evidence" value="ECO:0007669"/>
    <property type="project" value="TreeGrafter"/>
</dbReference>
<dbReference type="PIRSF" id="PIRSF037227">
    <property type="entry name" value="Aminobenzoyl-glu_utiliz_pB"/>
    <property type="match status" value="1"/>
</dbReference>
<protein>
    <submittedName>
        <fullName evidence="2">Amidohydrolase</fullName>
    </submittedName>
</protein>
<dbReference type="InterPro" id="IPR011650">
    <property type="entry name" value="Peptidase_M20_dimer"/>
</dbReference>
<accession>A0A9Q4B480</accession>
<dbReference type="AlphaFoldDB" id="A0A9Q4B480"/>
<dbReference type="InterPro" id="IPR017145">
    <property type="entry name" value="Aminobenzoyl-glu_utiliz_pB"/>
</dbReference>
<feature type="domain" description="Peptidase M20 dimerisation" evidence="1">
    <location>
        <begin position="189"/>
        <end position="277"/>
    </location>
</feature>
<reference evidence="2" key="1">
    <citation type="submission" date="2020-06" db="EMBL/GenBank/DDBJ databases">
        <title>Insight into the genomes of haloalkaliphilic bacilli from Kenyan soda lakes.</title>
        <authorList>
            <person name="Mwirichia R."/>
            <person name="Villamizar G.C."/>
            <person name="Poehlein A."/>
            <person name="Mugweru J."/>
            <person name="Kipnyargis A."/>
            <person name="Kiplimo D."/>
            <person name="Orwa P."/>
            <person name="Daniel R."/>
        </authorList>
    </citation>
    <scope>NUCLEOTIDE SEQUENCE</scope>
    <source>
        <strain evidence="2">B1096_S55</strain>
    </source>
</reference>
<keyword evidence="3" id="KW-1185">Reference proteome</keyword>
<sequence>MTKKGISDYLAAIQKEMVDASDAIWEVAELRFEEVASMSILQKLLTNHGFTVKTNIGGIETAFLAEYGEGEPVMAFLGEYDALSHMSQAAGTTHPAPFTGNINGHGCGHNLLGVGATGAAIALRYELEKNKRTGTIRFYGCPGEEGGSGKAFMVKEGLFDDIDVAISWHPYTFNGIFSMNTLANYQIAFEFKGRAAHAAAAPHLGRSALDAVELMNVGVNYLREHLVQDARLHYAVTDTGGLSPNVVQEKAEVLYLMRAPQNDQLKDIYRRVVNIAKGAAMMTDTTVKTRFDKGCSGIVRNKTLEKLMYEQMKQVTLPHYTDAEKRLAEEYVSTYRPEEIESNKKQIFQMIDEPDHETWNTLLSESPPLLNKILPYSEKSQLLHGSSDVGDVSHIAPTVQCFSNCYAFGATLHSWQIVSHGKTTIAHKGMMYAAEVMARTGLALLTSPEVLKKAQQEHRLLRCRDQYESLIPDGIKPQPIK</sequence>
<evidence type="ECO:0000313" key="2">
    <source>
        <dbReference type="EMBL" id="MCR6098108.1"/>
    </source>
</evidence>
<dbReference type="InterPro" id="IPR002933">
    <property type="entry name" value="Peptidase_M20"/>
</dbReference>
<dbReference type="GO" id="GO:0005737">
    <property type="term" value="C:cytoplasm"/>
    <property type="evidence" value="ECO:0007669"/>
    <property type="project" value="TreeGrafter"/>
</dbReference>
<organism evidence="2 3">
    <name type="scientific">Salipaludibacillus agaradhaerens</name>
    <name type="common">Bacillus agaradhaerens</name>
    <dbReference type="NCBI Taxonomy" id="76935"/>
    <lineage>
        <taxon>Bacteria</taxon>
        <taxon>Bacillati</taxon>
        <taxon>Bacillota</taxon>
        <taxon>Bacilli</taxon>
        <taxon>Bacillales</taxon>
        <taxon>Bacillaceae</taxon>
    </lineage>
</organism>
<dbReference type="PANTHER" id="PTHR30575:SF0">
    <property type="entry name" value="XAA-ARG DIPEPTIDASE"/>
    <property type="match status" value="1"/>
</dbReference>
<dbReference type="Pfam" id="PF01546">
    <property type="entry name" value="Peptidase_M20"/>
    <property type="match status" value="1"/>
</dbReference>